<accession>K3U949</accession>
<name>K3U949_FUSPC</name>
<evidence type="ECO:0000313" key="1">
    <source>
        <dbReference type="EMBL" id="EKJ67781.1"/>
    </source>
</evidence>
<organism evidence="1 2">
    <name type="scientific">Fusarium pseudograminearum (strain CS3096)</name>
    <name type="common">Wheat and barley crown-rot fungus</name>
    <dbReference type="NCBI Taxonomy" id="1028729"/>
    <lineage>
        <taxon>Eukaryota</taxon>
        <taxon>Fungi</taxon>
        <taxon>Dikarya</taxon>
        <taxon>Ascomycota</taxon>
        <taxon>Pezizomycotina</taxon>
        <taxon>Sordariomycetes</taxon>
        <taxon>Hypocreomycetidae</taxon>
        <taxon>Hypocreales</taxon>
        <taxon>Nectriaceae</taxon>
        <taxon>Fusarium</taxon>
    </lineage>
</organism>
<dbReference type="AlphaFoldDB" id="K3U949"/>
<reference evidence="1 2" key="1">
    <citation type="journal article" date="2012" name="PLoS Pathog.">
        <title>Comparative pathogenomics reveals horizontally acquired novel virulence genes in fungi infecting cereal hosts.</title>
        <authorList>
            <person name="Gardiner D.M."/>
            <person name="McDonald M.C."/>
            <person name="Covarelli L."/>
            <person name="Solomon P.S."/>
            <person name="Rusu A.G."/>
            <person name="Marshall M."/>
            <person name="Kazan K."/>
            <person name="Chakraborty S."/>
            <person name="McDonald B.A."/>
            <person name="Manners J.M."/>
        </authorList>
    </citation>
    <scope>NUCLEOTIDE SEQUENCE [LARGE SCALE GENOMIC DNA]</scope>
    <source>
        <strain evidence="1 2">CS3096</strain>
    </source>
</reference>
<dbReference type="KEGG" id="fpu:FPSE_12053"/>
<dbReference type="OrthoDB" id="10279964at2759"/>
<dbReference type="GeneID" id="20370670"/>
<evidence type="ECO:0000313" key="2">
    <source>
        <dbReference type="Proteomes" id="UP000007978"/>
    </source>
</evidence>
<gene>
    <name evidence="1" type="ORF">FPSE_12053</name>
</gene>
<sequence length="37" mass="4209">MKKSGTSSVKHEDLRLKASRWPLEDAATLRDDDLPIK</sequence>
<dbReference type="EMBL" id="AFNW01000619">
    <property type="protein sequence ID" value="EKJ67781.1"/>
    <property type="molecule type" value="Genomic_DNA"/>
</dbReference>
<proteinExistence type="predicted"/>
<protein>
    <submittedName>
        <fullName evidence="1">Uncharacterized protein</fullName>
    </submittedName>
</protein>
<comment type="caution">
    <text evidence="1">The sequence shown here is derived from an EMBL/GenBank/DDBJ whole genome shotgun (WGS) entry which is preliminary data.</text>
</comment>
<keyword evidence="2" id="KW-1185">Reference proteome</keyword>
<dbReference type="HOGENOM" id="CLU_3351199_0_0_1"/>
<dbReference type="RefSeq" id="XP_009263445.1">
    <property type="nucleotide sequence ID" value="XM_009265170.1"/>
</dbReference>
<dbReference type="Proteomes" id="UP000007978">
    <property type="component" value="Chromosome 1"/>
</dbReference>